<sequence length="541" mass="59627">MKKTVAVMLTMALVLLLWPGNLPKVEATGLATNLIVEYDFSGNLTDRLGNSTLTTFGRENDGNNRNNATSGFGRDANGTYWQWTSTESRGGGFWIDIDQDISEHYTVGVRFSFEETGPSWKKIIDYKNSASDNGFYFYDNGKLQFYPHSSLGQTRISNNQIVDVIASRSSNGEFSAYLVRGGEAYKELSVNDSRKDAVPAVIDGKTRLGFFFDDVRTSSEATSGGKVYSIRVWDEPIEERQVERALEADSSITAQPAPTPEPAPSSTSDENNLIFDNNNIAGVLNRPTNPTQFTIQQPHQITKIETYHWNNQRGAPAGSIGLQHADGTMYGPWTATARTGYLDTPNAYWFVEPNVTIKAGTYTVIDSDPDSWSHNSQSNNEGFARVWGNATDAPAPDPQPEPTPAPPTTTGQATEPTEAGNRMEWPKVSGALGYRIFRSTDPNQLGESVTDFFIEELPFIDVNIQPNTDYHYTVKPVLREANPLQNIEEELGEAIATYTVRSSSNIISSTAQRSFIVLTIDKPHMIVNGVAEEIDPGRGTV</sequence>
<proteinExistence type="predicted"/>
<dbReference type="InterPro" id="IPR013783">
    <property type="entry name" value="Ig-like_fold"/>
</dbReference>
<keyword evidence="2" id="KW-0732">Signal</keyword>
<dbReference type="Proteomes" id="UP000199287">
    <property type="component" value="Unassembled WGS sequence"/>
</dbReference>
<evidence type="ECO:0000313" key="4">
    <source>
        <dbReference type="Proteomes" id="UP000199287"/>
    </source>
</evidence>
<dbReference type="EMBL" id="FOQA01000011">
    <property type="protein sequence ID" value="SFI31017.1"/>
    <property type="molecule type" value="Genomic_DNA"/>
</dbReference>
<evidence type="ECO:0000313" key="3">
    <source>
        <dbReference type="EMBL" id="SFI31017.1"/>
    </source>
</evidence>
<dbReference type="Gene3D" id="2.60.40.10">
    <property type="entry name" value="Immunoglobulins"/>
    <property type="match status" value="1"/>
</dbReference>
<gene>
    <name evidence="3" type="ORF">SAMN05192551_11165</name>
</gene>
<dbReference type="AlphaFoldDB" id="A0A1I3H623"/>
<protein>
    <recommendedName>
        <fullName evidence="5">Concanavalin A-like lectin/glucanases superfamily protein</fullName>
    </recommendedName>
</protein>
<feature type="compositionally biased region" description="Low complexity" evidence="1">
    <location>
        <begin position="408"/>
        <end position="420"/>
    </location>
</feature>
<evidence type="ECO:0000256" key="2">
    <source>
        <dbReference type="SAM" id="SignalP"/>
    </source>
</evidence>
<name>A0A1I3H623_9FIRM</name>
<evidence type="ECO:0000256" key="1">
    <source>
        <dbReference type="SAM" id="MobiDB-lite"/>
    </source>
</evidence>
<organism evidence="3 4">
    <name type="scientific">Tindallia magadiensis</name>
    <dbReference type="NCBI Taxonomy" id="69895"/>
    <lineage>
        <taxon>Bacteria</taxon>
        <taxon>Bacillati</taxon>
        <taxon>Bacillota</taxon>
        <taxon>Clostridia</taxon>
        <taxon>Peptostreptococcales</taxon>
        <taxon>Tindalliaceae</taxon>
        <taxon>Tindallia</taxon>
    </lineage>
</organism>
<feature type="region of interest" description="Disordered" evidence="1">
    <location>
        <begin position="246"/>
        <end position="272"/>
    </location>
</feature>
<dbReference type="STRING" id="69895.SAMN05192551_11165"/>
<evidence type="ECO:0008006" key="5">
    <source>
        <dbReference type="Google" id="ProtNLM"/>
    </source>
</evidence>
<feature type="signal peptide" evidence="2">
    <location>
        <begin position="1"/>
        <end position="27"/>
    </location>
</feature>
<feature type="non-terminal residue" evidence="3">
    <location>
        <position position="541"/>
    </location>
</feature>
<accession>A0A1I3H623</accession>
<keyword evidence="4" id="KW-1185">Reference proteome</keyword>
<reference evidence="4" key="1">
    <citation type="submission" date="2016-10" db="EMBL/GenBank/DDBJ databases">
        <authorList>
            <person name="Varghese N."/>
            <person name="Submissions S."/>
        </authorList>
    </citation>
    <scope>NUCLEOTIDE SEQUENCE [LARGE SCALE GENOMIC DNA]</scope>
    <source>
        <strain evidence="4">Z-7934</strain>
    </source>
</reference>
<feature type="chain" id="PRO_5011600992" description="Concanavalin A-like lectin/glucanases superfamily protein" evidence="2">
    <location>
        <begin position="28"/>
        <end position="541"/>
    </location>
</feature>
<feature type="region of interest" description="Disordered" evidence="1">
    <location>
        <begin position="387"/>
        <end position="425"/>
    </location>
</feature>
<feature type="compositionally biased region" description="Pro residues" evidence="1">
    <location>
        <begin position="395"/>
        <end position="407"/>
    </location>
</feature>